<dbReference type="EMBL" id="LS992241">
    <property type="protein sequence ID" value="SYX87375.1"/>
    <property type="molecule type" value="Genomic_DNA"/>
</dbReference>
<dbReference type="GO" id="GO:0000160">
    <property type="term" value="P:phosphorelay signal transduction system"/>
    <property type="evidence" value="ECO:0007669"/>
    <property type="project" value="InterPro"/>
</dbReference>
<dbReference type="Proteomes" id="UP000304148">
    <property type="component" value="Chromosome"/>
</dbReference>
<dbReference type="RefSeq" id="WP_232055759.1">
    <property type="nucleotide sequence ID" value="NZ_LS992241.1"/>
</dbReference>
<sequence>MMKALIVDDEKHVREAIRLLVDWNTHGIDTIIEAADGEQAVEMIHQHKPQLVMTDMMMPTMSGTALMEWMSRHAPSSKIIAISGHDDFTLVRHAMQHGGMDYILKPIDPDAVNNAIGKAVAAWKQEEDVRQSSQQQRMQANEFKPMLAEKLWSGLLDDPCVYEGNVRRLQREFYLPRTITCARLAVARIHAGHVNWRGRFGDNRQLLFYSLVNIADELLNGKTYTSDGQRNHVSTCGAAFRYGAPEGELIIVMWDSPMRLEDVLEQLNAGLEQTFKHRLHFGVSSSFSLPAGISAGYAEAKHALMHRNLLMHRTHIHKSKVTTESLVDETARIGSPPLHTGVYKQIRLTSFEEEWRLALLSGHEEQLRQAVHAFIEAQKLLSQLTPDMLIGWMKEWEAFRVRMEQAASPDAASVEAMHASAQDQLSIHFHCPECMDDFSWSDWEQAWLSSLTQLSGVLVQQKKEEQHIIYDIAKYVEQHYHEEVSLQDIAQRFYVSREYISRKFKQQLGINLSDYITNIRMDKALRLLLNPHLRIAQVAEMVGYQDEKYFSKVFKKTQGMSPNTYRKQQMNP</sequence>
<dbReference type="PRINTS" id="PR00032">
    <property type="entry name" value="HTHARAC"/>
</dbReference>
<dbReference type="Gene3D" id="1.10.10.60">
    <property type="entry name" value="Homeodomain-like"/>
    <property type="match status" value="2"/>
</dbReference>
<dbReference type="InterPro" id="IPR009057">
    <property type="entry name" value="Homeodomain-like_sf"/>
</dbReference>
<dbReference type="Pfam" id="PF12833">
    <property type="entry name" value="HTH_18"/>
    <property type="match status" value="1"/>
</dbReference>
<feature type="domain" description="HTH araC/xylS-type" evidence="5">
    <location>
        <begin position="470"/>
        <end position="568"/>
    </location>
</feature>
<organism evidence="7 8">
    <name type="scientific">Paenibacillus alvei</name>
    <name type="common">Bacillus alvei</name>
    <dbReference type="NCBI Taxonomy" id="44250"/>
    <lineage>
        <taxon>Bacteria</taxon>
        <taxon>Bacillati</taxon>
        <taxon>Bacillota</taxon>
        <taxon>Bacilli</taxon>
        <taxon>Bacillales</taxon>
        <taxon>Paenibacillaceae</taxon>
        <taxon>Paenibacillus</taxon>
    </lineage>
</organism>
<feature type="domain" description="Response regulatory" evidence="6">
    <location>
        <begin position="3"/>
        <end position="120"/>
    </location>
</feature>
<evidence type="ECO:0000313" key="8">
    <source>
        <dbReference type="Proteomes" id="UP000304148"/>
    </source>
</evidence>
<dbReference type="PANTHER" id="PTHR43280">
    <property type="entry name" value="ARAC-FAMILY TRANSCRIPTIONAL REGULATOR"/>
    <property type="match status" value="1"/>
</dbReference>
<dbReference type="AlphaFoldDB" id="A0A383RK19"/>
<evidence type="ECO:0000256" key="2">
    <source>
        <dbReference type="ARBA" id="ARBA00023125"/>
    </source>
</evidence>
<keyword evidence="1" id="KW-0805">Transcription regulation</keyword>
<dbReference type="GO" id="GO:0003700">
    <property type="term" value="F:DNA-binding transcription factor activity"/>
    <property type="evidence" value="ECO:0007669"/>
    <property type="project" value="InterPro"/>
</dbReference>
<dbReference type="CDD" id="cd17536">
    <property type="entry name" value="REC_YesN-like"/>
    <property type="match status" value="1"/>
</dbReference>
<keyword evidence="3" id="KW-0804">Transcription</keyword>
<dbReference type="SMART" id="SM00448">
    <property type="entry name" value="REC"/>
    <property type="match status" value="1"/>
</dbReference>
<keyword evidence="4" id="KW-0597">Phosphoprotein</keyword>
<reference evidence="8" key="1">
    <citation type="submission" date="2018-08" db="EMBL/GenBank/DDBJ databases">
        <authorList>
            <person name="Chevrot R."/>
        </authorList>
    </citation>
    <scope>NUCLEOTIDE SEQUENCE [LARGE SCALE GENOMIC DNA]</scope>
</reference>
<evidence type="ECO:0000259" key="6">
    <source>
        <dbReference type="PROSITE" id="PS50110"/>
    </source>
</evidence>
<feature type="modified residue" description="4-aspartylphosphate" evidence="4">
    <location>
        <position position="55"/>
    </location>
</feature>
<dbReference type="SUPFAM" id="SSF46689">
    <property type="entry name" value="Homeodomain-like"/>
    <property type="match status" value="2"/>
</dbReference>
<dbReference type="PROSITE" id="PS50110">
    <property type="entry name" value="RESPONSE_REGULATORY"/>
    <property type="match status" value="1"/>
</dbReference>
<evidence type="ECO:0000256" key="1">
    <source>
        <dbReference type="ARBA" id="ARBA00023015"/>
    </source>
</evidence>
<dbReference type="InterPro" id="IPR020449">
    <property type="entry name" value="Tscrpt_reg_AraC-type_HTH"/>
</dbReference>
<dbReference type="SUPFAM" id="SSF52172">
    <property type="entry name" value="CheY-like"/>
    <property type="match status" value="1"/>
</dbReference>
<name>A0A383RK19_PAEAL</name>
<dbReference type="PROSITE" id="PS01124">
    <property type="entry name" value="HTH_ARAC_FAMILY_2"/>
    <property type="match status" value="1"/>
</dbReference>
<keyword evidence="2 7" id="KW-0238">DNA-binding</keyword>
<protein>
    <submittedName>
        <fullName evidence="7">DNA-binding response regulator</fullName>
    </submittedName>
</protein>
<dbReference type="Gene3D" id="3.40.50.2300">
    <property type="match status" value="1"/>
</dbReference>
<evidence type="ECO:0000256" key="4">
    <source>
        <dbReference type="PROSITE-ProRule" id="PRU00169"/>
    </source>
</evidence>
<evidence type="ECO:0000313" key="7">
    <source>
        <dbReference type="EMBL" id="SYX87375.1"/>
    </source>
</evidence>
<dbReference type="InterPro" id="IPR018062">
    <property type="entry name" value="HTH_AraC-typ_CS"/>
</dbReference>
<gene>
    <name evidence="7" type="ORF">PBLR_15805</name>
</gene>
<dbReference type="InterPro" id="IPR018060">
    <property type="entry name" value="HTH_AraC"/>
</dbReference>
<dbReference type="SMART" id="SM00342">
    <property type="entry name" value="HTH_ARAC"/>
    <property type="match status" value="1"/>
</dbReference>
<accession>A0A383RK19</accession>
<proteinExistence type="predicted"/>
<dbReference type="GO" id="GO:0043565">
    <property type="term" value="F:sequence-specific DNA binding"/>
    <property type="evidence" value="ECO:0007669"/>
    <property type="project" value="InterPro"/>
</dbReference>
<dbReference type="PROSITE" id="PS00041">
    <property type="entry name" value="HTH_ARAC_FAMILY_1"/>
    <property type="match status" value="1"/>
</dbReference>
<evidence type="ECO:0000259" key="5">
    <source>
        <dbReference type="PROSITE" id="PS01124"/>
    </source>
</evidence>
<dbReference type="InterPro" id="IPR001789">
    <property type="entry name" value="Sig_transdc_resp-reg_receiver"/>
</dbReference>
<dbReference type="InterPro" id="IPR011006">
    <property type="entry name" value="CheY-like_superfamily"/>
</dbReference>
<dbReference type="PANTHER" id="PTHR43280:SF2">
    <property type="entry name" value="HTH-TYPE TRANSCRIPTIONAL REGULATOR EXSA"/>
    <property type="match status" value="1"/>
</dbReference>
<evidence type="ECO:0000256" key="3">
    <source>
        <dbReference type="ARBA" id="ARBA00023163"/>
    </source>
</evidence>
<dbReference type="Pfam" id="PF00072">
    <property type="entry name" value="Response_reg"/>
    <property type="match status" value="1"/>
</dbReference>